<dbReference type="NCBIfam" id="TIGR00704">
    <property type="entry name" value="NaPi_cotrn_rel"/>
    <property type="match status" value="1"/>
</dbReference>
<proteinExistence type="predicted"/>
<dbReference type="PANTHER" id="PTHR10010">
    <property type="entry name" value="SOLUTE CARRIER FAMILY 34 SODIUM PHOSPHATE , MEMBER 2-RELATED"/>
    <property type="match status" value="1"/>
</dbReference>
<keyword evidence="9" id="KW-1185">Reference proteome</keyword>
<dbReference type="PANTHER" id="PTHR10010:SF46">
    <property type="entry name" value="SODIUM-DEPENDENT PHOSPHATE TRANSPORT PROTEIN 2B"/>
    <property type="match status" value="1"/>
</dbReference>
<dbReference type="GO" id="GO:0005886">
    <property type="term" value="C:plasma membrane"/>
    <property type="evidence" value="ECO:0007669"/>
    <property type="project" value="UniProtKB-SubCell"/>
</dbReference>
<keyword evidence="2" id="KW-1003">Cell membrane</keyword>
<gene>
    <name evidence="8" type="ORF">SAMN05216544_0297</name>
</gene>
<dbReference type="Pfam" id="PF02690">
    <property type="entry name" value="Na_Pi_cotrans"/>
    <property type="match status" value="1"/>
</dbReference>
<comment type="subcellular location">
    <subcellularLocation>
        <location evidence="1">Cell membrane</location>
        <topology evidence="1">Multi-pass membrane protein</topology>
    </subcellularLocation>
</comment>
<feature type="transmembrane region" description="Helical" evidence="6">
    <location>
        <begin position="6"/>
        <end position="28"/>
    </location>
</feature>
<dbReference type="InterPro" id="IPR004633">
    <property type="entry name" value="NaPi_cotrn-rel/YqeW-like"/>
</dbReference>
<dbReference type="GO" id="GO:0044341">
    <property type="term" value="P:sodium-dependent phosphate transport"/>
    <property type="evidence" value="ECO:0007669"/>
    <property type="project" value="InterPro"/>
</dbReference>
<feature type="transmembrane region" description="Helical" evidence="6">
    <location>
        <begin position="187"/>
        <end position="213"/>
    </location>
</feature>
<accession>A0A1G9TC78</accession>
<evidence type="ECO:0000256" key="6">
    <source>
        <dbReference type="SAM" id="Phobius"/>
    </source>
</evidence>
<dbReference type="Pfam" id="PF01895">
    <property type="entry name" value="PhoU"/>
    <property type="match status" value="2"/>
</dbReference>
<dbReference type="InterPro" id="IPR038078">
    <property type="entry name" value="PhoU-like_sf"/>
</dbReference>
<evidence type="ECO:0000259" key="7">
    <source>
        <dbReference type="Pfam" id="PF01895"/>
    </source>
</evidence>
<evidence type="ECO:0000256" key="3">
    <source>
        <dbReference type="ARBA" id="ARBA00022692"/>
    </source>
</evidence>
<keyword evidence="4 6" id="KW-1133">Transmembrane helix</keyword>
<feature type="transmembrane region" description="Helical" evidence="6">
    <location>
        <begin position="288"/>
        <end position="311"/>
    </location>
</feature>
<feature type="transmembrane region" description="Helical" evidence="6">
    <location>
        <begin position="149"/>
        <end position="167"/>
    </location>
</feature>
<dbReference type="SUPFAM" id="SSF109755">
    <property type="entry name" value="PhoU-like"/>
    <property type="match status" value="1"/>
</dbReference>
<protein>
    <submittedName>
        <fullName evidence="8">Phosphate:Na+ symporter</fullName>
    </submittedName>
</protein>
<dbReference type="OrthoDB" id="9763003at2"/>
<feature type="transmembrane region" description="Helical" evidence="6">
    <location>
        <begin position="84"/>
        <end position="104"/>
    </location>
</feature>
<feature type="transmembrane region" description="Helical" evidence="6">
    <location>
        <begin position="258"/>
        <end position="276"/>
    </location>
</feature>
<reference evidence="9" key="1">
    <citation type="submission" date="2016-10" db="EMBL/GenBank/DDBJ databases">
        <authorList>
            <person name="Varghese N."/>
            <person name="Submissions S."/>
        </authorList>
    </citation>
    <scope>NUCLEOTIDE SEQUENCE [LARGE SCALE GENOMIC DNA]</scope>
    <source>
        <strain evidence="9">M83</strain>
    </source>
</reference>
<dbReference type="GO" id="GO:0005436">
    <property type="term" value="F:sodium:phosphate symporter activity"/>
    <property type="evidence" value="ECO:0007669"/>
    <property type="project" value="InterPro"/>
</dbReference>
<feature type="domain" description="PhoU" evidence="7">
    <location>
        <begin position="469"/>
        <end position="549"/>
    </location>
</feature>
<evidence type="ECO:0000256" key="2">
    <source>
        <dbReference type="ARBA" id="ARBA00022475"/>
    </source>
</evidence>
<dbReference type="RefSeq" id="WP_074520592.1">
    <property type="nucleotide sequence ID" value="NZ_FNHZ01000001.1"/>
</dbReference>
<keyword evidence="3 6" id="KW-0812">Transmembrane</keyword>
<organism evidence="8 9">
    <name type="scientific">Lachnospira pectinoschiza</name>
    <dbReference type="NCBI Taxonomy" id="28052"/>
    <lineage>
        <taxon>Bacteria</taxon>
        <taxon>Bacillati</taxon>
        <taxon>Bacillota</taxon>
        <taxon>Clostridia</taxon>
        <taxon>Lachnospirales</taxon>
        <taxon>Lachnospiraceae</taxon>
        <taxon>Lachnospira</taxon>
    </lineage>
</organism>
<dbReference type="EMBL" id="FNHZ01000001">
    <property type="protein sequence ID" value="SDM45228.1"/>
    <property type="molecule type" value="Genomic_DNA"/>
</dbReference>
<evidence type="ECO:0000256" key="1">
    <source>
        <dbReference type="ARBA" id="ARBA00004651"/>
    </source>
</evidence>
<dbReference type="InterPro" id="IPR026022">
    <property type="entry name" value="PhoU_dom"/>
</dbReference>
<evidence type="ECO:0000313" key="8">
    <source>
        <dbReference type="EMBL" id="SDM45228.1"/>
    </source>
</evidence>
<dbReference type="Gene3D" id="1.20.58.220">
    <property type="entry name" value="Phosphate transport system protein phou homolog 2, domain 2"/>
    <property type="match status" value="1"/>
</dbReference>
<evidence type="ECO:0000256" key="4">
    <source>
        <dbReference type="ARBA" id="ARBA00022989"/>
    </source>
</evidence>
<dbReference type="InterPro" id="IPR003841">
    <property type="entry name" value="Na/Pi_transpt"/>
</dbReference>
<feature type="transmembrane region" description="Helical" evidence="6">
    <location>
        <begin position="225"/>
        <end position="246"/>
    </location>
</feature>
<name>A0A1G9TC78_9FIRM</name>
<sequence>MDIFGVLTMIGGLALFLYGMNTMGDGLVMLSGGKLEKILEKLTKKRIMALLLGAFVTAVIQSSSATTVMVVGFVNSGIMKLTQAVGIIMGANIGTTITSWILSLTGISGGNVFINLLKPSSFSPILAAIGIICVMTSKNGEKKKIVGNILLGFAVLMFGMETMSGAVEPLKDNEAFTGMLTAFSNPLLGMVAGAVLTAVIQSSSASVGILQALCMSGAVTYGTALPIIMGQNIGTCVTALISAIGASKNAKRAAFIHLYFNLIGTIIFMICFYSINSVMHFTFLTDSAGAAGIAVIHSLFNIGCAVVLFPFANQLVKLASFTVRNHKDTEFESDRPAELAALDERFLDTPSYAIRLCKKAVVKMSELTNEAILSALDLQAKYSEEKVEEVIKLEQLVDEFEDKIGTYLVKLASKDLGKDDSHELSILLHSISDFERMSDHAINIAESFKKKNDENIDFSFKATEELKFLGVAVKNIMKLTLTTFKSRDTKIAVNVEPLEEVIDDLVMEMKQRHIDRLKRGECSMEAGILLEDILTNYERVSDHCSNVAAALIEIESDELDMHEYVDVKVKGSDPYFRKEYIRLKQIYMLPELDEVS</sequence>
<evidence type="ECO:0000256" key="5">
    <source>
        <dbReference type="ARBA" id="ARBA00023136"/>
    </source>
</evidence>
<dbReference type="Proteomes" id="UP000187651">
    <property type="component" value="Unassembled WGS sequence"/>
</dbReference>
<feature type="transmembrane region" description="Helical" evidence="6">
    <location>
        <begin position="49"/>
        <end position="72"/>
    </location>
</feature>
<feature type="domain" description="PhoU" evidence="7">
    <location>
        <begin position="362"/>
        <end position="447"/>
    </location>
</feature>
<keyword evidence="5 6" id="KW-0472">Membrane</keyword>
<dbReference type="AlphaFoldDB" id="A0A1G9TC78"/>
<evidence type="ECO:0000313" key="9">
    <source>
        <dbReference type="Proteomes" id="UP000187651"/>
    </source>
</evidence>
<feature type="transmembrane region" description="Helical" evidence="6">
    <location>
        <begin position="116"/>
        <end position="137"/>
    </location>
</feature>
<dbReference type="NCBIfam" id="NF037997">
    <property type="entry name" value="Na_Pi_symport"/>
    <property type="match status" value="1"/>
</dbReference>